<gene>
    <name evidence="1" type="ORF">DBRI00130_LOCUS20775</name>
</gene>
<name>A0A7S4RLD2_9STRA</name>
<reference evidence="1" key="1">
    <citation type="submission" date="2021-01" db="EMBL/GenBank/DDBJ databases">
        <authorList>
            <person name="Corre E."/>
            <person name="Pelletier E."/>
            <person name="Niang G."/>
            <person name="Scheremetjew M."/>
            <person name="Finn R."/>
            <person name="Kale V."/>
            <person name="Holt S."/>
            <person name="Cochrane G."/>
            <person name="Meng A."/>
            <person name="Brown T."/>
            <person name="Cohen L."/>
        </authorList>
    </citation>
    <scope>NUCLEOTIDE SEQUENCE</scope>
    <source>
        <strain evidence="1">GSO104</strain>
    </source>
</reference>
<accession>A0A7S4RLD2</accession>
<sequence>MVIETRDSENQSGTNVNFVSSLKKSNTIGCSLDKLGESNEKGRPTLKKSVSFSHLNVREHSIALGDHPCCSKGPPVSISWEYNEYDSIDIEMFEMHRGQRRSREELVLSSRERRRILKKSAGMSKREILEAERRIAEEQGRSIEPHGMKKTTKILKNAGKSMSRIFMSGLAEYQL</sequence>
<protein>
    <submittedName>
        <fullName evidence="1">Uncharacterized protein</fullName>
    </submittedName>
</protein>
<dbReference type="AlphaFoldDB" id="A0A7S4RLD2"/>
<proteinExistence type="predicted"/>
<dbReference type="EMBL" id="HBNS01026375">
    <property type="protein sequence ID" value="CAE4618403.1"/>
    <property type="molecule type" value="Transcribed_RNA"/>
</dbReference>
<organism evidence="1">
    <name type="scientific">Ditylum brightwellii</name>
    <dbReference type="NCBI Taxonomy" id="49249"/>
    <lineage>
        <taxon>Eukaryota</taxon>
        <taxon>Sar</taxon>
        <taxon>Stramenopiles</taxon>
        <taxon>Ochrophyta</taxon>
        <taxon>Bacillariophyta</taxon>
        <taxon>Mediophyceae</taxon>
        <taxon>Lithodesmiophycidae</taxon>
        <taxon>Lithodesmiales</taxon>
        <taxon>Lithodesmiaceae</taxon>
        <taxon>Ditylum</taxon>
    </lineage>
</organism>
<evidence type="ECO:0000313" key="1">
    <source>
        <dbReference type="EMBL" id="CAE4618403.1"/>
    </source>
</evidence>